<sequence>MSYRRSRLKPAGGGGPLLLLLLLSSSLALLGSSAGASAQQLPLARKSGSEVELTPVPDPNDPNINSIGATRATDGFKWGKKEKEEEKKSVRNVKEFQAYKLKKYIYIYSTKKYSFNEAETFCYAKGYTPVPYEKREHQEAVNAICYESGRGCWVGGQQGNYCAYVDPDGNGSAYARYCDEKQYVLCYGKIP</sequence>
<dbReference type="eggNOG" id="ENOG502SG5B">
    <property type="taxonomic scope" value="Eukaryota"/>
</dbReference>
<protein>
    <recommendedName>
        <fullName evidence="5">C-type lectin domain-containing protein</fullName>
    </recommendedName>
</protein>
<dbReference type="Proteomes" id="UP000001058">
    <property type="component" value="Unassembled WGS sequence"/>
</dbReference>
<dbReference type="AlphaFoldDB" id="D8TVJ8"/>
<keyword evidence="4" id="KW-1185">Reference proteome</keyword>
<name>D8TVJ8_VOLCA</name>
<evidence type="ECO:0000256" key="2">
    <source>
        <dbReference type="SAM" id="SignalP"/>
    </source>
</evidence>
<dbReference type="InterPro" id="IPR016187">
    <property type="entry name" value="CTDL_fold"/>
</dbReference>
<evidence type="ECO:0000313" key="4">
    <source>
        <dbReference type="Proteomes" id="UP000001058"/>
    </source>
</evidence>
<keyword evidence="2" id="KW-0732">Signal</keyword>
<proteinExistence type="predicted"/>
<dbReference type="EMBL" id="GL378339">
    <property type="protein sequence ID" value="EFJ48593.1"/>
    <property type="molecule type" value="Genomic_DNA"/>
</dbReference>
<feature type="chain" id="PRO_5003123929" description="C-type lectin domain-containing protein" evidence="2">
    <location>
        <begin position="39"/>
        <end position="191"/>
    </location>
</feature>
<dbReference type="STRING" id="3068.D8TVJ8"/>
<dbReference type="SUPFAM" id="SSF56436">
    <property type="entry name" value="C-type lectin-like"/>
    <property type="match status" value="1"/>
</dbReference>
<accession>D8TVJ8</accession>
<gene>
    <name evidence="3" type="ORF">VOLCADRAFT_90722</name>
</gene>
<dbReference type="RefSeq" id="XP_002950392.1">
    <property type="nucleotide sequence ID" value="XM_002950346.1"/>
</dbReference>
<feature type="region of interest" description="Disordered" evidence="1">
    <location>
        <begin position="47"/>
        <end position="67"/>
    </location>
</feature>
<evidence type="ECO:0000313" key="3">
    <source>
        <dbReference type="EMBL" id="EFJ48593.1"/>
    </source>
</evidence>
<evidence type="ECO:0008006" key="5">
    <source>
        <dbReference type="Google" id="ProtNLM"/>
    </source>
</evidence>
<dbReference type="InterPro" id="IPR016186">
    <property type="entry name" value="C-type_lectin-like/link_sf"/>
</dbReference>
<dbReference type="OrthoDB" id="544490at2759"/>
<feature type="signal peptide" evidence="2">
    <location>
        <begin position="1"/>
        <end position="38"/>
    </location>
</feature>
<reference evidence="3 4" key="1">
    <citation type="journal article" date="2010" name="Science">
        <title>Genomic analysis of organismal complexity in the multicellular green alga Volvox carteri.</title>
        <authorList>
            <person name="Prochnik S.E."/>
            <person name="Umen J."/>
            <person name="Nedelcu A.M."/>
            <person name="Hallmann A."/>
            <person name="Miller S.M."/>
            <person name="Nishii I."/>
            <person name="Ferris P."/>
            <person name="Kuo A."/>
            <person name="Mitros T."/>
            <person name="Fritz-Laylin L.K."/>
            <person name="Hellsten U."/>
            <person name="Chapman J."/>
            <person name="Simakov O."/>
            <person name="Rensing S.A."/>
            <person name="Terry A."/>
            <person name="Pangilinan J."/>
            <person name="Kapitonov V."/>
            <person name="Jurka J."/>
            <person name="Salamov A."/>
            <person name="Shapiro H."/>
            <person name="Schmutz J."/>
            <person name="Grimwood J."/>
            <person name="Lindquist E."/>
            <person name="Lucas S."/>
            <person name="Grigoriev I.V."/>
            <person name="Schmitt R."/>
            <person name="Kirk D."/>
            <person name="Rokhsar D.S."/>
        </authorList>
    </citation>
    <scope>NUCLEOTIDE SEQUENCE [LARGE SCALE GENOMIC DNA]</scope>
    <source>
        <strain evidence="4">f. Nagariensis / Eve</strain>
    </source>
</reference>
<dbReference type="Gene3D" id="3.10.100.10">
    <property type="entry name" value="Mannose-Binding Protein A, subunit A"/>
    <property type="match status" value="1"/>
</dbReference>
<evidence type="ECO:0000256" key="1">
    <source>
        <dbReference type="SAM" id="MobiDB-lite"/>
    </source>
</evidence>
<dbReference type="KEGG" id="vcn:VOLCADRAFT_90722"/>
<dbReference type="InParanoid" id="D8TVJ8"/>
<organism evidence="4">
    <name type="scientific">Volvox carteri f. nagariensis</name>
    <dbReference type="NCBI Taxonomy" id="3068"/>
    <lineage>
        <taxon>Eukaryota</taxon>
        <taxon>Viridiplantae</taxon>
        <taxon>Chlorophyta</taxon>
        <taxon>core chlorophytes</taxon>
        <taxon>Chlorophyceae</taxon>
        <taxon>CS clade</taxon>
        <taxon>Chlamydomonadales</taxon>
        <taxon>Volvocaceae</taxon>
        <taxon>Volvox</taxon>
    </lineage>
</organism>
<dbReference type="GeneID" id="9619738"/>